<proteinExistence type="predicted"/>
<sequence>MRPLQALRLTALAAATLACGSAFATNIKVDSECNIDSDYHLTLNERSLILTRESGAPKAIVMRQGRMFVDDRWVTLSADDSRRLAEFERGTRAAMVEAQHIGREAAYIAFTALGEVAATLGDHPERTRGQIEKARRELDARLSQAITPTRFSGKALGDGIGDALGDALPAVLGDVVGGAVSAAFSGDLERFKRLEQLDAKIEAAVQPRAKALERSADGLCRRMGELDKLEDALSYRYEGGALGLLRVEHTPKQP</sequence>
<organism evidence="2">
    <name type="scientific">Lysobacter firmicutimachus</name>
    <dbReference type="NCBI Taxonomy" id="1792846"/>
    <lineage>
        <taxon>Bacteria</taxon>
        <taxon>Pseudomonadati</taxon>
        <taxon>Pseudomonadota</taxon>
        <taxon>Gammaproteobacteria</taxon>
        <taxon>Lysobacterales</taxon>
        <taxon>Lysobacteraceae</taxon>
        <taxon>Lysobacter</taxon>
    </lineage>
</organism>
<dbReference type="Pfam" id="PF11101">
    <property type="entry name" value="DUF2884"/>
    <property type="match status" value="1"/>
</dbReference>
<dbReference type="RefSeq" id="WP_064747082.1">
    <property type="nucleotide sequence ID" value="NZ_CP159925.1"/>
</dbReference>
<reference evidence="2" key="1">
    <citation type="submission" date="2024-06" db="EMBL/GenBank/DDBJ databases">
        <authorList>
            <person name="Li S."/>
        </authorList>
    </citation>
    <scope>NUCLEOTIDE SEQUENCE</scope>
    <source>
        <strain evidence="2">SR10</strain>
    </source>
</reference>
<gene>
    <name evidence="2" type="ORF">ABU614_03155</name>
</gene>
<evidence type="ECO:0000313" key="2">
    <source>
        <dbReference type="EMBL" id="XCO75805.1"/>
    </source>
</evidence>
<feature type="signal peptide" evidence="1">
    <location>
        <begin position="1"/>
        <end position="24"/>
    </location>
</feature>
<feature type="chain" id="PRO_5043605490" evidence="1">
    <location>
        <begin position="25"/>
        <end position="254"/>
    </location>
</feature>
<dbReference type="AlphaFoldDB" id="A0AAU8MU41"/>
<protein>
    <submittedName>
        <fullName evidence="2">DUF2884 family protein</fullName>
    </submittedName>
</protein>
<dbReference type="PROSITE" id="PS51257">
    <property type="entry name" value="PROKAR_LIPOPROTEIN"/>
    <property type="match status" value="1"/>
</dbReference>
<evidence type="ECO:0000256" key="1">
    <source>
        <dbReference type="SAM" id="SignalP"/>
    </source>
</evidence>
<dbReference type="InterPro" id="IPR021307">
    <property type="entry name" value="DUF2884"/>
</dbReference>
<accession>A0AAU8MU41</accession>
<name>A0AAU8MU41_9GAMM</name>
<dbReference type="EMBL" id="CP159925">
    <property type="protein sequence ID" value="XCO75805.1"/>
    <property type="molecule type" value="Genomic_DNA"/>
</dbReference>
<keyword evidence="1" id="KW-0732">Signal</keyword>